<feature type="transmembrane region" description="Helical" evidence="1">
    <location>
        <begin position="32"/>
        <end position="51"/>
    </location>
</feature>
<accession>A0A127VEI2</accession>
<gene>
    <name evidence="2" type="ORF">AY601_2737</name>
</gene>
<keyword evidence="1" id="KW-1133">Transmembrane helix</keyword>
<dbReference type="Gene3D" id="2.40.30.170">
    <property type="match status" value="1"/>
</dbReference>
<dbReference type="EMBL" id="CP014504">
    <property type="protein sequence ID" value="AMP99620.1"/>
    <property type="molecule type" value="Genomic_DNA"/>
</dbReference>
<dbReference type="KEGG" id="pcm:AY601_2737"/>
<reference evidence="2 3" key="1">
    <citation type="submission" date="2016-03" db="EMBL/GenBank/DDBJ databases">
        <title>Complete genome sequence of Pedobacter cryoconitis PAMC 27485.</title>
        <authorList>
            <person name="Lee J."/>
            <person name="Kim O.-S."/>
        </authorList>
    </citation>
    <scope>NUCLEOTIDE SEQUENCE [LARGE SCALE GENOMIC DNA]</scope>
    <source>
        <strain evidence="2 3">PAMC 27485</strain>
    </source>
</reference>
<name>A0A127VEI2_9SPHI</name>
<organism evidence="2 3">
    <name type="scientific">Pedobacter cryoconitis</name>
    <dbReference type="NCBI Taxonomy" id="188932"/>
    <lineage>
        <taxon>Bacteria</taxon>
        <taxon>Pseudomonadati</taxon>
        <taxon>Bacteroidota</taxon>
        <taxon>Sphingobacteriia</taxon>
        <taxon>Sphingobacteriales</taxon>
        <taxon>Sphingobacteriaceae</taxon>
        <taxon>Pedobacter</taxon>
    </lineage>
</organism>
<sequence>MPPLKKQKSQQVVHSPAIQEIITTVPSWLLRWGIFMFFVLLILIAGLSAFIKYPDLVITTLKIDTSADQKFYGEMAIPQNMLTKVKEGQQVLIKLRRYPYQTYGTIRGTIKYIDPIPQQDSVFISKVDFNNDLSALPGHILLKDKMIADAEIITQDVTILQRLGRSIFKSND</sequence>
<evidence type="ECO:0000313" key="2">
    <source>
        <dbReference type="EMBL" id="AMP99620.1"/>
    </source>
</evidence>
<keyword evidence="3" id="KW-1185">Reference proteome</keyword>
<proteinExistence type="predicted"/>
<keyword evidence="1" id="KW-0812">Transmembrane</keyword>
<dbReference type="AlphaFoldDB" id="A0A127VEI2"/>
<keyword evidence="1" id="KW-0472">Membrane</keyword>
<protein>
    <submittedName>
        <fullName evidence="2">Uncharacterized protein</fullName>
    </submittedName>
</protein>
<evidence type="ECO:0000313" key="3">
    <source>
        <dbReference type="Proteomes" id="UP000071561"/>
    </source>
</evidence>
<dbReference type="RefSeq" id="WP_068401948.1">
    <property type="nucleotide sequence ID" value="NZ_CP014504.1"/>
</dbReference>
<dbReference type="Proteomes" id="UP000071561">
    <property type="component" value="Chromosome"/>
</dbReference>
<dbReference type="PATRIC" id="fig|188932.3.peg.2852"/>
<dbReference type="OrthoDB" id="7057889at2"/>
<evidence type="ECO:0000256" key="1">
    <source>
        <dbReference type="SAM" id="Phobius"/>
    </source>
</evidence>